<keyword evidence="3" id="KW-1185">Reference proteome</keyword>
<dbReference type="AlphaFoldDB" id="A0A4R6Y1A0"/>
<organism evidence="2 3">
    <name type="scientific">Aquamicrobium defluvii</name>
    <dbReference type="NCBI Taxonomy" id="69279"/>
    <lineage>
        <taxon>Bacteria</taxon>
        <taxon>Pseudomonadati</taxon>
        <taxon>Pseudomonadota</taxon>
        <taxon>Alphaproteobacteria</taxon>
        <taxon>Hyphomicrobiales</taxon>
        <taxon>Phyllobacteriaceae</taxon>
        <taxon>Aquamicrobium</taxon>
    </lineage>
</organism>
<sequence>MRIIGPRPVEHNGLRGFVTTFEFGNTHSVALLPPGATEAGSVQPSADPATHHASRNGRGEQ</sequence>
<reference evidence="2 3" key="1">
    <citation type="submission" date="2019-03" db="EMBL/GenBank/DDBJ databases">
        <title>Genomic Encyclopedia of Type Strains, Phase IV (KMG-IV): sequencing the most valuable type-strain genomes for metagenomic binning, comparative biology and taxonomic classification.</title>
        <authorList>
            <person name="Goeker M."/>
        </authorList>
    </citation>
    <scope>NUCLEOTIDE SEQUENCE [LARGE SCALE GENOMIC DNA]</scope>
    <source>
        <strain evidence="2 3">DSM 11603</strain>
    </source>
</reference>
<accession>A0A4R6Y1A0</accession>
<evidence type="ECO:0000313" key="2">
    <source>
        <dbReference type="EMBL" id="TDR28926.1"/>
    </source>
</evidence>
<dbReference type="Proteomes" id="UP000294958">
    <property type="component" value="Unassembled WGS sequence"/>
</dbReference>
<dbReference type="EMBL" id="SNZF01000054">
    <property type="protein sequence ID" value="TDR28926.1"/>
    <property type="molecule type" value="Genomic_DNA"/>
</dbReference>
<gene>
    <name evidence="2" type="ORF">DES43_15413</name>
</gene>
<protein>
    <submittedName>
        <fullName evidence="2">Uncharacterized protein</fullName>
    </submittedName>
</protein>
<proteinExistence type="predicted"/>
<evidence type="ECO:0000313" key="3">
    <source>
        <dbReference type="Proteomes" id="UP000294958"/>
    </source>
</evidence>
<feature type="region of interest" description="Disordered" evidence="1">
    <location>
        <begin position="32"/>
        <end position="61"/>
    </location>
</feature>
<comment type="caution">
    <text evidence="2">The sequence shown here is derived from an EMBL/GenBank/DDBJ whole genome shotgun (WGS) entry which is preliminary data.</text>
</comment>
<name>A0A4R6Y1A0_9HYPH</name>
<evidence type="ECO:0000256" key="1">
    <source>
        <dbReference type="SAM" id="MobiDB-lite"/>
    </source>
</evidence>